<feature type="region of interest" description="Disordered" evidence="1">
    <location>
        <begin position="543"/>
        <end position="567"/>
    </location>
</feature>
<name>A0A1L0CZ60_9ASCO</name>
<feature type="domain" description="Dystroglycan-type cadherin-like" evidence="3">
    <location>
        <begin position="23"/>
        <end position="125"/>
    </location>
</feature>
<evidence type="ECO:0000313" key="5">
    <source>
        <dbReference type="Proteomes" id="UP000183365"/>
    </source>
</evidence>
<dbReference type="Proteomes" id="UP000183365">
    <property type="component" value="Unassembled WGS sequence"/>
</dbReference>
<feature type="compositionally biased region" description="Polar residues" evidence="1">
    <location>
        <begin position="591"/>
        <end position="615"/>
    </location>
</feature>
<feature type="region of interest" description="Disordered" evidence="1">
    <location>
        <begin position="586"/>
        <end position="634"/>
    </location>
</feature>
<dbReference type="GO" id="GO:0005509">
    <property type="term" value="F:calcium ion binding"/>
    <property type="evidence" value="ECO:0007669"/>
    <property type="project" value="InterPro"/>
</dbReference>
<dbReference type="OrthoDB" id="41532at2759"/>
<dbReference type="InterPro" id="IPR006644">
    <property type="entry name" value="Cadg"/>
</dbReference>
<feature type="transmembrane region" description="Helical" evidence="2">
    <location>
        <begin position="420"/>
        <end position="445"/>
    </location>
</feature>
<protein>
    <recommendedName>
        <fullName evidence="3">Dystroglycan-type cadherin-like domain-containing protein</fullName>
    </recommendedName>
</protein>
<dbReference type="InterPro" id="IPR015919">
    <property type="entry name" value="Cadherin-like_sf"/>
</dbReference>
<proteinExistence type="predicted"/>
<dbReference type="GO" id="GO:0016020">
    <property type="term" value="C:membrane"/>
    <property type="evidence" value="ECO:0007669"/>
    <property type="project" value="InterPro"/>
</dbReference>
<dbReference type="EMBL" id="FQNF01000041">
    <property type="protein sequence ID" value="SGZ40159.1"/>
    <property type="molecule type" value="Genomic_DNA"/>
</dbReference>
<dbReference type="SUPFAM" id="SSF49313">
    <property type="entry name" value="Cadherin-like"/>
    <property type="match status" value="2"/>
</dbReference>
<feature type="region of interest" description="Disordered" evidence="1">
    <location>
        <begin position="349"/>
        <end position="400"/>
    </location>
</feature>
<keyword evidence="2" id="KW-0472">Membrane</keyword>
<organism evidence="4 5">
    <name type="scientific">Hanseniaspora guilliermondii</name>
    <dbReference type="NCBI Taxonomy" id="56406"/>
    <lineage>
        <taxon>Eukaryota</taxon>
        <taxon>Fungi</taxon>
        <taxon>Dikarya</taxon>
        <taxon>Ascomycota</taxon>
        <taxon>Saccharomycotina</taxon>
        <taxon>Saccharomycetes</taxon>
        <taxon>Saccharomycodales</taxon>
        <taxon>Saccharomycodaceae</taxon>
        <taxon>Hanseniaspora</taxon>
    </lineage>
</organism>
<dbReference type="AlphaFoldDB" id="A0A1L0CZ60"/>
<sequence length="729" mass="79012">MKTLYKLLLCINTLNKLINAQPFISYSLNNQSPPVAYLDESFSFEIAQDTMLSSNNSNDDISYTAFNLPSWLSFNDLTFSGTPDKSDFSGSTATKEIIVQGHDPNDNSYLNTTFTITMMQEPTVSVSSSFDLESFLLTNGNTTGSNGFIITPEKEFSLTFDKDVFTENSSDSSSLSYGAFLTSGNSPLPIWLNFDDSNLSFEGTAPAVNSEIAAAQEYPITLYATTEEGVSMASIEFSFVIGAHSLSIDNSAININTTAINRAFTYNIDLSQVKLDGSEIQSSNLSSIALSSNPDWVTLSDVGSMNYVISGNVPTDYSSSKTSFKVNVIDVYGDEVTFNVVINYRTSTTSTTSSHSSSSSHSATKSSHSLTTSTLAPNTTATNSTKATTSHSTTPLSSLTATAAETTSGTVKHHKKNKHITAIVCGVVIPVVVLIILAILLIFFLGKRRQNKNDNSKSNNDGPSGAPVAGDKYKSNDLEAGLPLAMGHMSSSSISTTQNSQNYEKNINKSVNDMNAEALNEIPTAATAAELDKGLQNFLQDSSQTDNDIVDSSNTTNSASLYSPIRHSQQSFENQNLYYQSMKNKGKDSWRNVTDTTQPQTISDNQPKLSPTIEQPNAMERSVTTPSRSDNRESYHTLNSISTDEFMNLGINPNTSIPVDQDSHRKASLLTNRDSVFVDNAENTITSSNFNHRPEMTKKTSILVPFDNVDSSVTKTDITDGQSVETASL</sequence>
<evidence type="ECO:0000256" key="2">
    <source>
        <dbReference type="SAM" id="Phobius"/>
    </source>
</evidence>
<feature type="region of interest" description="Disordered" evidence="1">
    <location>
        <begin position="451"/>
        <end position="473"/>
    </location>
</feature>
<accession>A0A1L0CZ60</accession>
<feature type="domain" description="Dystroglycan-type cadherin-like" evidence="3">
    <location>
        <begin position="138"/>
        <end position="248"/>
    </location>
</feature>
<evidence type="ECO:0000313" key="4">
    <source>
        <dbReference type="EMBL" id="SGZ40159.1"/>
    </source>
</evidence>
<keyword evidence="2" id="KW-1133">Transmembrane helix</keyword>
<dbReference type="SMART" id="SM00736">
    <property type="entry name" value="CADG"/>
    <property type="match status" value="2"/>
</dbReference>
<keyword evidence="2" id="KW-0812">Transmembrane</keyword>
<gene>
    <name evidence="4" type="ORF">HGUI_02359</name>
</gene>
<dbReference type="Gene3D" id="2.60.40.10">
    <property type="entry name" value="Immunoglobulins"/>
    <property type="match status" value="2"/>
</dbReference>
<dbReference type="InterPro" id="IPR013783">
    <property type="entry name" value="Ig-like_fold"/>
</dbReference>
<evidence type="ECO:0000259" key="3">
    <source>
        <dbReference type="SMART" id="SM00736"/>
    </source>
</evidence>
<reference evidence="5" key="1">
    <citation type="submission" date="2016-11" db="EMBL/GenBank/DDBJ databases">
        <authorList>
            <person name="Guldener U."/>
        </authorList>
    </citation>
    <scope>NUCLEOTIDE SEQUENCE [LARGE SCALE GENOMIC DNA]</scope>
</reference>
<dbReference type="VEuPathDB" id="FungiDB:HGUI_02359"/>
<evidence type="ECO:0000256" key="1">
    <source>
        <dbReference type="SAM" id="MobiDB-lite"/>
    </source>
</evidence>
<keyword evidence="5" id="KW-1185">Reference proteome</keyword>